<comment type="miscellaneous">
    <text evidence="11">In the RecBCD complex, RecB has a slow 3'-5' helicase, an exonuclease activity and loads RecA onto ssDNA, RecD has a fast 5'-3' helicase activity, while RecC stimulates the ATPase and processivity of the RecB helicase and contributes to recognition of the Chi site.</text>
</comment>
<comment type="catalytic activity">
    <reaction evidence="11">
        <text>ATP + H2O = ADP + phosphate + H(+)</text>
        <dbReference type="Rhea" id="RHEA:13065"/>
        <dbReference type="ChEBI" id="CHEBI:15377"/>
        <dbReference type="ChEBI" id="CHEBI:15378"/>
        <dbReference type="ChEBI" id="CHEBI:30616"/>
        <dbReference type="ChEBI" id="CHEBI:43474"/>
        <dbReference type="ChEBI" id="CHEBI:456216"/>
        <dbReference type="EC" id="5.6.2.3"/>
    </reaction>
</comment>
<dbReference type="EC" id="5.6.2.3" evidence="11"/>
<evidence type="ECO:0000256" key="3">
    <source>
        <dbReference type="ARBA" id="ARBA00022763"/>
    </source>
</evidence>
<dbReference type="Pfam" id="PF13538">
    <property type="entry name" value="UvrD_C_2"/>
    <property type="match status" value="1"/>
</dbReference>
<keyword evidence="2 11" id="KW-0547">Nucleotide-binding</keyword>
<keyword evidence="1 11" id="KW-0540">Nuclease</keyword>
<evidence type="ECO:0000313" key="14">
    <source>
        <dbReference type="EMBL" id="GEK16441.1"/>
    </source>
</evidence>
<keyword evidence="7 11" id="KW-0067">ATP-binding</keyword>
<dbReference type="GO" id="GO:0043139">
    <property type="term" value="F:5'-3' DNA helicase activity"/>
    <property type="evidence" value="ECO:0007669"/>
    <property type="project" value="UniProtKB-UniRule"/>
</dbReference>
<dbReference type="NCBIfam" id="TIGR01447">
    <property type="entry name" value="recD"/>
    <property type="match status" value="1"/>
</dbReference>
<evidence type="ECO:0000256" key="4">
    <source>
        <dbReference type="ARBA" id="ARBA00022801"/>
    </source>
</evidence>
<evidence type="ECO:0000256" key="1">
    <source>
        <dbReference type="ARBA" id="ARBA00022722"/>
    </source>
</evidence>
<dbReference type="InterPro" id="IPR041851">
    <property type="entry name" value="RecD_N_sf"/>
</dbReference>
<dbReference type="InterPro" id="IPR003593">
    <property type="entry name" value="AAA+_ATPase"/>
</dbReference>
<dbReference type="GO" id="GO:0008854">
    <property type="term" value="F:exodeoxyribonuclease V activity"/>
    <property type="evidence" value="ECO:0007669"/>
    <property type="project" value="InterPro"/>
</dbReference>
<dbReference type="GO" id="GO:0000724">
    <property type="term" value="P:double-strand break repair via homologous recombination"/>
    <property type="evidence" value="ECO:0007669"/>
    <property type="project" value="UniProtKB-UniRule"/>
</dbReference>
<dbReference type="Pfam" id="PF21185">
    <property type="entry name" value="RecD_N"/>
    <property type="match status" value="1"/>
</dbReference>
<dbReference type="EMBL" id="BJUA01000001">
    <property type="protein sequence ID" value="GEK16441.1"/>
    <property type="molecule type" value="Genomic_DNA"/>
</dbReference>
<keyword evidence="6 11" id="KW-0269">Exonuclease</keyword>
<dbReference type="GO" id="GO:0009338">
    <property type="term" value="C:exodeoxyribonuclease V complex"/>
    <property type="evidence" value="ECO:0007669"/>
    <property type="project" value="InterPro"/>
</dbReference>
<keyword evidence="3 11" id="KW-0227">DNA damage</keyword>
<reference evidence="14 15" key="1">
    <citation type="submission" date="2019-07" db="EMBL/GenBank/DDBJ databases">
        <title>Whole genome shotgun sequence of Cellulomonas persica NBRC 101101.</title>
        <authorList>
            <person name="Hosoyama A."/>
            <person name="Uohara A."/>
            <person name="Ohji S."/>
            <person name="Ichikawa N."/>
        </authorList>
    </citation>
    <scope>NUCLEOTIDE SEQUENCE [LARGE SCALE GENOMIC DNA]</scope>
    <source>
        <strain evidence="14 15">NBRC 101101</strain>
    </source>
</reference>
<dbReference type="PANTHER" id="PTHR43788:SF6">
    <property type="entry name" value="DNA HELICASE B"/>
    <property type="match status" value="1"/>
</dbReference>
<comment type="subunit">
    <text evidence="11">Heterotrimer of RecB, RecC and RecD. All subunits contribute to DNA-binding.</text>
</comment>
<dbReference type="GO" id="GO:0017116">
    <property type="term" value="F:single-stranded DNA helicase activity"/>
    <property type="evidence" value="ECO:0007669"/>
    <property type="project" value="TreeGrafter"/>
</dbReference>
<dbReference type="InterPro" id="IPR027417">
    <property type="entry name" value="P-loop_NTPase"/>
</dbReference>
<dbReference type="GO" id="GO:0003677">
    <property type="term" value="F:DNA binding"/>
    <property type="evidence" value="ECO:0007669"/>
    <property type="project" value="UniProtKB-UniRule"/>
</dbReference>
<dbReference type="CDD" id="cd18809">
    <property type="entry name" value="SF1_C_RecD"/>
    <property type="match status" value="1"/>
</dbReference>
<dbReference type="HAMAP" id="MF_01487">
    <property type="entry name" value="RecD"/>
    <property type="match status" value="1"/>
</dbReference>
<dbReference type="InterPro" id="IPR050534">
    <property type="entry name" value="Coronavir_polyprotein_1ab"/>
</dbReference>
<dbReference type="Gene3D" id="3.40.50.300">
    <property type="entry name" value="P-loop containing nucleotide triphosphate hydrolases"/>
    <property type="match status" value="3"/>
</dbReference>
<dbReference type="GO" id="GO:0005524">
    <property type="term" value="F:ATP binding"/>
    <property type="evidence" value="ECO:0007669"/>
    <property type="project" value="UniProtKB-UniRule"/>
</dbReference>
<dbReference type="RefSeq" id="WP_146804754.1">
    <property type="nucleotide sequence ID" value="NZ_BJUA01000001.1"/>
</dbReference>
<dbReference type="InterPro" id="IPR049550">
    <property type="entry name" value="RecD_N"/>
</dbReference>
<dbReference type="Gene3D" id="1.10.10.1020">
    <property type="entry name" value="RecBCD complex, subunit RecD, N-terminal domain"/>
    <property type="match status" value="1"/>
</dbReference>
<keyword evidence="9 11" id="KW-0234">DNA repair</keyword>
<dbReference type="Pfam" id="PF13604">
    <property type="entry name" value="AAA_30"/>
    <property type="match status" value="1"/>
</dbReference>
<evidence type="ECO:0000256" key="10">
    <source>
        <dbReference type="ARBA" id="ARBA00023235"/>
    </source>
</evidence>
<name>A0A510USK2_9CELL</name>
<evidence type="ECO:0000256" key="12">
    <source>
        <dbReference type="SAM" id="MobiDB-lite"/>
    </source>
</evidence>
<evidence type="ECO:0000313" key="15">
    <source>
        <dbReference type="Proteomes" id="UP000321386"/>
    </source>
</evidence>
<dbReference type="PANTHER" id="PTHR43788">
    <property type="entry name" value="DNA2/NAM7 HELICASE FAMILY MEMBER"/>
    <property type="match status" value="1"/>
</dbReference>
<keyword evidence="10 11" id="KW-0413">Isomerase</keyword>
<evidence type="ECO:0000256" key="6">
    <source>
        <dbReference type="ARBA" id="ARBA00022839"/>
    </source>
</evidence>
<evidence type="ECO:0000256" key="7">
    <source>
        <dbReference type="ARBA" id="ARBA00022840"/>
    </source>
</evidence>
<evidence type="ECO:0000256" key="9">
    <source>
        <dbReference type="ARBA" id="ARBA00023204"/>
    </source>
</evidence>
<feature type="region of interest" description="Disordered" evidence="12">
    <location>
        <begin position="1"/>
        <end position="21"/>
    </location>
</feature>
<evidence type="ECO:0000259" key="13">
    <source>
        <dbReference type="SMART" id="SM00382"/>
    </source>
</evidence>
<evidence type="ECO:0000256" key="2">
    <source>
        <dbReference type="ARBA" id="ARBA00022741"/>
    </source>
</evidence>
<keyword evidence="8 11" id="KW-0238">DNA-binding</keyword>
<protein>
    <recommendedName>
        <fullName evidence="11">RecBCD enzyme subunit RecD</fullName>
        <ecNumber evidence="11">5.6.2.3</ecNumber>
    </recommendedName>
    <alternativeName>
        <fullName evidence="11">DNA 5'-3' helicase subunit RecD</fullName>
    </alternativeName>
    <alternativeName>
        <fullName evidence="11">Exonuclease V subunit RecD</fullName>
        <shortName evidence="11">ExoV subunit RecD</shortName>
    </alternativeName>
    <alternativeName>
        <fullName evidence="11">Helicase/nuclease RecBCD subunit RecD</fullName>
    </alternativeName>
</protein>
<comment type="similarity">
    <text evidence="11">Belongs to the RecD family.</text>
</comment>
<dbReference type="InterPro" id="IPR006344">
    <property type="entry name" value="RecD"/>
</dbReference>
<keyword evidence="15" id="KW-1185">Reference proteome</keyword>
<feature type="domain" description="AAA+ ATPase" evidence="13">
    <location>
        <begin position="217"/>
        <end position="382"/>
    </location>
</feature>
<keyword evidence="4 11" id="KW-0378">Hydrolase</keyword>
<dbReference type="OrthoDB" id="9763659at2"/>
<proteinExistence type="inferred from homology"/>
<dbReference type="SMART" id="SM00382">
    <property type="entry name" value="AAA"/>
    <property type="match status" value="1"/>
</dbReference>
<comment type="caution">
    <text evidence="14">The sequence shown here is derived from an EMBL/GenBank/DDBJ whole genome shotgun (WGS) entry which is preliminary data.</text>
</comment>
<feature type="binding site" evidence="11">
    <location>
        <begin position="225"/>
        <end position="232"/>
    </location>
    <ligand>
        <name>ATP</name>
        <dbReference type="ChEBI" id="CHEBI:30616"/>
    </ligand>
</feature>
<keyword evidence="5 11" id="KW-0347">Helicase</keyword>
<accession>A0A510USK2</accession>
<sequence length="628" mass="66035">MSDPTLGAGDAPAATSIGQPTGVLAGPSADVPADVPWRVDGLLAPFVAARVLTSADVHVARRVARLCGEDDERVVLAGALTVRALRAGSVCVELATAPSTVVEPADDEAVDEPATGPTDQLAQVLPWPEPTAWVRALRASPAVADGPDGPPDRPLRWTGGLLYLDRYWRDEVSVRAQVTDRLTPVPVDEARLEAAVHRLFPHEDDERQRAAVRAAATSRLTVLTGGPGTGKTTTIARLVAALQDVDGPGLRVALAAPTGKAAARLQESVNDELRALVHDEDRQRTGELRSSTVHRLLGNRPGSTTRFRHDARQRLPHDVVVVDECSMMSLPLMARLLEAVRPGSRVVLVGDPHQLASVEAGAVLGDLVASLPRGVVELTREHRFGAELAGLAHAIRAGNADRAVALLRAGGDVIEWVETAGDVPTAREVATLEADVRSTGRALVTAARAGDVDGALEALGAHRLLLAHRRGPAGVAHWSTVAEDWVAQETGGRSSAPFPPGRPLLVTSNDRATGLYNGDTGVVVATPDGVAVAFGARGASRLVATHRLPPAQSVHAMTVHRGQGSQFARVSVLLPAATSPLLTRELLYTAVTRARQQIRVIGTEAAVRAAVLRRVQRASGLGRPLTSD</sequence>
<dbReference type="SUPFAM" id="SSF52540">
    <property type="entry name" value="P-loop containing nucleoside triphosphate hydrolases"/>
    <property type="match status" value="1"/>
</dbReference>
<dbReference type="Proteomes" id="UP000321386">
    <property type="component" value="Unassembled WGS sequence"/>
</dbReference>
<organism evidence="14 15">
    <name type="scientific">Cellulomonas persica</name>
    <dbReference type="NCBI Taxonomy" id="76861"/>
    <lineage>
        <taxon>Bacteria</taxon>
        <taxon>Bacillati</taxon>
        <taxon>Actinomycetota</taxon>
        <taxon>Actinomycetes</taxon>
        <taxon>Micrococcales</taxon>
        <taxon>Cellulomonadaceae</taxon>
        <taxon>Cellulomonas</taxon>
    </lineage>
</organism>
<evidence type="ECO:0000256" key="11">
    <source>
        <dbReference type="HAMAP-Rule" id="MF_01487"/>
    </source>
</evidence>
<comment type="function">
    <text evidence="11">A helicase/nuclease that prepares dsDNA breaks (DSB) for recombinational DNA repair. Binds to DSBs and unwinds DNA via a highly rapid and processive ATP-dependent bidirectional helicase activity. Unwinds dsDNA until it encounters a Chi (crossover hotspot instigator) sequence from the 3' direction. Cuts ssDNA a few nucleotides 3' to the Chi site. The properties and activities of the enzyme are changed at Chi. The Chi-altered holoenzyme produces a long 3'-ssDNA overhang and facilitates RecA-binding to the ssDNA for homologous DNA recombination and repair. Holoenzyme degrades any linearized DNA that is unable to undergo homologous recombination. In the holoenzyme this subunit has ssDNA-dependent ATPase and 5'-3' helicase activity. When added to pre-assembled RecBC greatly stimulates nuclease activity and augments holoenzyme processivity. Negatively regulates the RecA-loading ability of RecBCD.</text>
</comment>
<dbReference type="InterPro" id="IPR027785">
    <property type="entry name" value="UvrD-like_helicase_C"/>
</dbReference>
<dbReference type="CDD" id="cd17933">
    <property type="entry name" value="DEXSc_RecD-like"/>
    <property type="match status" value="1"/>
</dbReference>
<dbReference type="GO" id="GO:0016887">
    <property type="term" value="F:ATP hydrolysis activity"/>
    <property type="evidence" value="ECO:0007669"/>
    <property type="project" value="RHEA"/>
</dbReference>
<dbReference type="AlphaFoldDB" id="A0A510USK2"/>
<gene>
    <name evidence="11 14" type="primary">recD</name>
    <name evidence="14" type="ORF">CPE01_01740</name>
</gene>
<evidence type="ECO:0000256" key="5">
    <source>
        <dbReference type="ARBA" id="ARBA00022806"/>
    </source>
</evidence>
<evidence type="ECO:0000256" key="8">
    <source>
        <dbReference type="ARBA" id="ARBA00023125"/>
    </source>
</evidence>